<evidence type="ECO:0000256" key="1">
    <source>
        <dbReference type="ARBA" id="ARBA00009986"/>
    </source>
</evidence>
<name>A0A7D6GLB8_9ACTN</name>
<evidence type="ECO:0000259" key="5">
    <source>
        <dbReference type="Pfam" id="PF00171"/>
    </source>
</evidence>
<dbReference type="InterPro" id="IPR015590">
    <property type="entry name" value="Aldehyde_DH_dom"/>
</dbReference>
<gene>
    <name evidence="6" type="ORF">HZU44_26610</name>
</gene>
<dbReference type="InterPro" id="IPR016160">
    <property type="entry name" value="Ald_DH_CS_CYS"/>
</dbReference>
<dbReference type="Gene3D" id="3.40.309.10">
    <property type="entry name" value="Aldehyde Dehydrogenase, Chain A, domain 2"/>
    <property type="match status" value="1"/>
</dbReference>
<dbReference type="InterPro" id="IPR016161">
    <property type="entry name" value="Ald_DH/histidinol_DH"/>
</dbReference>
<evidence type="ECO:0000256" key="2">
    <source>
        <dbReference type="ARBA" id="ARBA00023002"/>
    </source>
</evidence>
<sequence>MSTAIAEERTDLPPGQLFIDGRWRDAADGRRRDVIYPADGRVVTSVAEAGDQDVDAAVDAARRAFDDGPWPRMSGRERGAVLLRVAALLEERRDEFAQLESLHTGKPITIARAVDLRDTIDHFTYYGGLADQIGGATRNIRTPGLAYTLKEPLGVVGAITPYNFPLILSTTKIAPALAAGNTVVHKPAADCPLTALRLAELFAEAGLGDGVLNVVTGGEDAGAALASHPRIDKIAFTGSTRVGASIAAAAAAAVRPTTLELGGKAAHIVFQDADITAAVNAVVPGFLFNSGQFCMAGSRLLIQRSCYDSVLAKVTEVVARVPVGDPRDPRTIVGPLAARRRLESVERYVAAGEGRIVTGGHRIERDGGYYYAPTVVADVPNDARIVQEEVFGPVLTVQPFDTEDEAVSLANSTRYGLAAGLHTRDVARAHRVASRLRSGIVWVNSWAVLDAALPFGGYKQSGYGRENGPEAIDGYLQTKSVFVPTTADEVR</sequence>
<dbReference type="SUPFAM" id="SSF53720">
    <property type="entry name" value="ALDH-like"/>
    <property type="match status" value="1"/>
</dbReference>
<dbReference type="AlphaFoldDB" id="A0A7D6GLB8"/>
<dbReference type="FunFam" id="3.40.605.10:FF:000026">
    <property type="entry name" value="Aldehyde dehydrogenase, putative"/>
    <property type="match status" value="1"/>
</dbReference>
<dbReference type="Gene3D" id="3.40.605.10">
    <property type="entry name" value="Aldehyde Dehydrogenase, Chain A, domain 1"/>
    <property type="match status" value="1"/>
</dbReference>
<feature type="domain" description="Aldehyde dehydrogenase" evidence="5">
    <location>
        <begin position="23"/>
        <end position="481"/>
    </location>
</feature>
<evidence type="ECO:0000256" key="4">
    <source>
        <dbReference type="RuleBase" id="RU003345"/>
    </source>
</evidence>
<dbReference type="FunFam" id="3.40.309.10:FF:000012">
    <property type="entry name" value="Betaine aldehyde dehydrogenase"/>
    <property type="match status" value="1"/>
</dbReference>
<accession>A0A7D6GLB8</accession>
<dbReference type="Pfam" id="PF00171">
    <property type="entry name" value="Aldedh"/>
    <property type="match status" value="1"/>
</dbReference>
<dbReference type="InterPro" id="IPR016163">
    <property type="entry name" value="Ald_DH_C"/>
</dbReference>
<feature type="active site" evidence="3">
    <location>
        <position position="260"/>
    </location>
</feature>
<comment type="similarity">
    <text evidence="1 4">Belongs to the aldehyde dehydrogenase family.</text>
</comment>
<dbReference type="FunFam" id="3.40.605.10:FF:000007">
    <property type="entry name" value="NAD/NADP-dependent betaine aldehyde dehydrogenase"/>
    <property type="match status" value="1"/>
</dbReference>
<dbReference type="EMBL" id="CP058905">
    <property type="protein sequence ID" value="QLK01708.1"/>
    <property type="molecule type" value="Genomic_DNA"/>
</dbReference>
<evidence type="ECO:0000313" key="6">
    <source>
        <dbReference type="EMBL" id="QLK01708.1"/>
    </source>
</evidence>
<reference evidence="6" key="1">
    <citation type="submission" date="2020-08" db="EMBL/GenBank/DDBJ databases">
        <title>A bifunctional nitrone conjugated secondary metabolite targeting the ribosome.</title>
        <authorList>
            <person name="Limbrick E.M."/>
            <person name="Graf M."/>
            <person name="Derewacz D.K."/>
            <person name="Nguyen F."/>
            <person name="Spraggins J.M."/>
            <person name="Wieland M."/>
            <person name="Ynigez-Gutierrez A.E."/>
            <person name="Reisman B.J."/>
            <person name="Zinshteyn B."/>
            <person name="McCulloch K."/>
            <person name="Iverson T.M."/>
            <person name="Green R."/>
            <person name="Wilson D.N."/>
            <person name="Bachmann B.O."/>
        </authorList>
    </citation>
    <scope>NUCLEOTIDE SEQUENCE</scope>
    <source>
        <strain evidence="6">Africana</strain>
    </source>
</reference>
<dbReference type="InterPro" id="IPR029510">
    <property type="entry name" value="Ald_DH_CS_GLU"/>
</dbReference>
<proteinExistence type="inferred from homology"/>
<organism evidence="6">
    <name type="scientific">Micromonospora carbonacea</name>
    <dbReference type="NCBI Taxonomy" id="47853"/>
    <lineage>
        <taxon>Bacteria</taxon>
        <taxon>Bacillati</taxon>
        <taxon>Actinomycetota</taxon>
        <taxon>Actinomycetes</taxon>
        <taxon>Micromonosporales</taxon>
        <taxon>Micromonosporaceae</taxon>
        <taxon>Micromonospora</taxon>
    </lineage>
</organism>
<dbReference type="InterPro" id="IPR016162">
    <property type="entry name" value="Ald_DH_N"/>
</dbReference>
<protein>
    <submittedName>
        <fullName evidence="6">Aldehyde dehydrogenase family protein</fullName>
    </submittedName>
</protein>
<keyword evidence="2 4" id="KW-0560">Oxidoreductase</keyword>
<dbReference type="PROSITE" id="PS00070">
    <property type="entry name" value="ALDEHYDE_DEHYDR_CYS"/>
    <property type="match status" value="1"/>
</dbReference>
<evidence type="ECO:0000256" key="3">
    <source>
        <dbReference type="PROSITE-ProRule" id="PRU10007"/>
    </source>
</evidence>
<dbReference type="PANTHER" id="PTHR11699">
    <property type="entry name" value="ALDEHYDE DEHYDROGENASE-RELATED"/>
    <property type="match status" value="1"/>
</dbReference>
<dbReference type="PROSITE" id="PS00687">
    <property type="entry name" value="ALDEHYDE_DEHYDR_GLU"/>
    <property type="match status" value="1"/>
</dbReference>
<dbReference type="GO" id="GO:0016620">
    <property type="term" value="F:oxidoreductase activity, acting on the aldehyde or oxo group of donors, NAD or NADP as acceptor"/>
    <property type="evidence" value="ECO:0007669"/>
    <property type="project" value="InterPro"/>
</dbReference>